<evidence type="ECO:0000313" key="2">
    <source>
        <dbReference type="EMBL" id="CAL1607220.1"/>
    </source>
</evidence>
<evidence type="ECO:0000313" key="3">
    <source>
        <dbReference type="Proteomes" id="UP001497482"/>
    </source>
</evidence>
<feature type="chain" id="PRO_5043976914" evidence="1">
    <location>
        <begin position="22"/>
        <end position="180"/>
    </location>
</feature>
<proteinExistence type="predicted"/>
<dbReference type="AlphaFoldDB" id="A0AAV2M1R6"/>
<evidence type="ECO:0000256" key="1">
    <source>
        <dbReference type="SAM" id="SignalP"/>
    </source>
</evidence>
<keyword evidence="1" id="KW-0732">Signal</keyword>
<keyword evidence="3" id="KW-1185">Reference proteome</keyword>
<dbReference type="Proteomes" id="UP001497482">
    <property type="component" value="Chromosome 5"/>
</dbReference>
<dbReference type="EMBL" id="OZ035827">
    <property type="protein sequence ID" value="CAL1607220.1"/>
    <property type="molecule type" value="Genomic_DNA"/>
</dbReference>
<gene>
    <name evidence="2" type="ORF">KC01_LOCUS34283</name>
</gene>
<accession>A0AAV2M1R6</accession>
<organism evidence="2 3">
    <name type="scientific">Knipowitschia caucasica</name>
    <name type="common">Caucasian dwarf goby</name>
    <name type="synonym">Pomatoschistus caucasicus</name>
    <dbReference type="NCBI Taxonomy" id="637954"/>
    <lineage>
        <taxon>Eukaryota</taxon>
        <taxon>Metazoa</taxon>
        <taxon>Chordata</taxon>
        <taxon>Craniata</taxon>
        <taxon>Vertebrata</taxon>
        <taxon>Euteleostomi</taxon>
        <taxon>Actinopterygii</taxon>
        <taxon>Neopterygii</taxon>
        <taxon>Teleostei</taxon>
        <taxon>Neoteleostei</taxon>
        <taxon>Acanthomorphata</taxon>
        <taxon>Gobiaria</taxon>
        <taxon>Gobiiformes</taxon>
        <taxon>Gobioidei</taxon>
        <taxon>Gobiidae</taxon>
        <taxon>Gobiinae</taxon>
        <taxon>Knipowitschia</taxon>
    </lineage>
</organism>
<reference evidence="2 3" key="1">
    <citation type="submission" date="2024-04" db="EMBL/GenBank/DDBJ databases">
        <authorList>
            <person name="Waldvogel A.-M."/>
            <person name="Schoenle A."/>
        </authorList>
    </citation>
    <scope>NUCLEOTIDE SEQUENCE [LARGE SCALE GENOMIC DNA]</scope>
</reference>
<protein>
    <submittedName>
        <fullName evidence="2">Uncharacterized protein</fullName>
    </submittedName>
</protein>
<sequence length="180" mass="17713">MPKIRLLQLAIVLLLAGDIELNPGPQLTGLNTTDPTQSTLNAIQGVNNTFNFAHSPGWFGSSPAVCFSSGARDVAVAGLADSGPAPAVPVCGSGVDPSPGVRGMAGALRPALDEDSVGCPGLAADASGGGSSGAVGRAAPMAAKLPPCGDARRLRGAGAWCFARLAAGGTEAMPGALQVR</sequence>
<feature type="signal peptide" evidence="1">
    <location>
        <begin position="1"/>
        <end position="21"/>
    </location>
</feature>
<name>A0AAV2M1R6_KNICA</name>